<evidence type="ECO:0000313" key="2">
    <source>
        <dbReference type="Proteomes" id="UP000828048"/>
    </source>
</evidence>
<sequence>MLLWMCQHWIPPPHSEALGLRIPLCWGRDSNRNDDFEVASNITNFVGNVKILPQFLNFKAEIGIFEKDAGMDNTRATDSEFVVGGPTIGRGGGGWGEEIGDNEEDGVGALVSK</sequence>
<evidence type="ECO:0000313" key="1">
    <source>
        <dbReference type="EMBL" id="KAH7843771.1"/>
    </source>
</evidence>
<proteinExistence type="predicted"/>
<gene>
    <name evidence="1" type="ORF">Vadar_020570</name>
</gene>
<keyword evidence="2" id="KW-1185">Reference proteome</keyword>
<name>A0ACB7XRU3_9ERIC</name>
<comment type="caution">
    <text evidence="1">The sequence shown here is derived from an EMBL/GenBank/DDBJ whole genome shotgun (WGS) entry which is preliminary data.</text>
</comment>
<accession>A0ACB7XRU3</accession>
<dbReference type="EMBL" id="CM037151">
    <property type="protein sequence ID" value="KAH7843771.1"/>
    <property type="molecule type" value="Genomic_DNA"/>
</dbReference>
<dbReference type="Proteomes" id="UP000828048">
    <property type="component" value="Chromosome 1"/>
</dbReference>
<reference evidence="1 2" key="1">
    <citation type="journal article" date="2021" name="Hortic Res">
        <title>High-quality reference genome and annotation aids understanding of berry development for evergreen blueberry (Vaccinium darrowii).</title>
        <authorList>
            <person name="Yu J."/>
            <person name="Hulse-Kemp A.M."/>
            <person name="Babiker E."/>
            <person name="Staton M."/>
        </authorList>
    </citation>
    <scope>NUCLEOTIDE SEQUENCE [LARGE SCALE GENOMIC DNA]</scope>
    <source>
        <strain evidence="2">cv. NJ 8807/NJ 8810</strain>
        <tissue evidence="1">Young leaf</tissue>
    </source>
</reference>
<organism evidence="1 2">
    <name type="scientific">Vaccinium darrowii</name>
    <dbReference type="NCBI Taxonomy" id="229202"/>
    <lineage>
        <taxon>Eukaryota</taxon>
        <taxon>Viridiplantae</taxon>
        <taxon>Streptophyta</taxon>
        <taxon>Embryophyta</taxon>
        <taxon>Tracheophyta</taxon>
        <taxon>Spermatophyta</taxon>
        <taxon>Magnoliopsida</taxon>
        <taxon>eudicotyledons</taxon>
        <taxon>Gunneridae</taxon>
        <taxon>Pentapetalae</taxon>
        <taxon>asterids</taxon>
        <taxon>Ericales</taxon>
        <taxon>Ericaceae</taxon>
        <taxon>Vaccinioideae</taxon>
        <taxon>Vaccinieae</taxon>
        <taxon>Vaccinium</taxon>
    </lineage>
</organism>
<protein>
    <submittedName>
        <fullName evidence="1">Uncharacterized protein</fullName>
    </submittedName>
</protein>